<protein>
    <submittedName>
        <fullName evidence="1">Uncharacterized protein</fullName>
    </submittedName>
</protein>
<evidence type="ECO:0000313" key="1">
    <source>
        <dbReference type="EMBL" id="CAD1840671.1"/>
    </source>
</evidence>
<accession>A0A6V7QCG8</accession>
<name>A0A6V7QCG8_ANACO</name>
<dbReference type="EMBL" id="LR862135">
    <property type="protein sequence ID" value="CAD1840671.1"/>
    <property type="molecule type" value="Genomic_DNA"/>
</dbReference>
<dbReference type="AlphaFoldDB" id="A0A6V7QCG8"/>
<organism evidence="1">
    <name type="scientific">Ananas comosus var. bracteatus</name>
    <name type="common">red pineapple</name>
    <dbReference type="NCBI Taxonomy" id="296719"/>
    <lineage>
        <taxon>Eukaryota</taxon>
        <taxon>Viridiplantae</taxon>
        <taxon>Streptophyta</taxon>
        <taxon>Embryophyta</taxon>
        <taxon>Tracheophyta</taxon>
        <taxon>Spermatophyta</taxon>
        <taxon>Magnoliopsida</taxon>
        <taxon>Liliopsida</taxon>
        <taxon>Poales</taxon>
        <taxon>Bromeliaceae</taxon>
        <taxon>Bromelioideae</taxon>
        <taxon>Ananas</taxon>
    </lineage>
</organism>
<gene>
    <name evidence="1" type="ORF">CB5_LOCUS23882</name>
</gene>
<reference evidence="1" key="1">
    <citation type="submission" date="2020-07" db="EMBL/GenBank/DDBJ databases">
        <authorList>
            <person name="Lin J."/>
        </authorList>
    </citation>
    <scope>NUCLEOTIDE SEQUENCE</scope>
</reference>
<sequence length="550" mass="61817">MVTAQTPIEGKELISITTSAEKKVGSLIRFETHQSAAVKGLEQKHETSLQIEANRMCKVKLRDSVSEPEELLKPLTAQPPLLKPAHNGQNAYTASTKFGSTAEAAENTTHNSKESIDYNLIEWAASSELQQVEEGNVYEATSNGDSDNQTQLTLLNDRNLHSLIDFGTAKATKVGSTTVVPLMVTVDHGHKVQNKNSCLQFARKDRGHKLLVDSRKSRLTSFGTVLEINGMKENRPVVFDPGPNKVTFHSIEGASRMPNITKGLPMVIKPRAQLVAAQPYVIKPGAAMQRQQEKSEDLRVQKPIQISNLAETCHVWGFMDEYRELGTVLVMPHPCSLSLFYEQAKLKESNRELGYFPPIYVSIIFENARVDSISSWCKQSEQVRHYLMEQLNTTQQVMKYHTDKGSERVLEGSDQICPESSIDKHSIKALRRSQNITDIHYRPYHLLEQTSRRRAGCDCLKVPRVSPCLNRAAVHAANRRRGTSVDIIGKTLPICARRQENRTDIRKWLKRSNFEEEECAAREANGSPKPVPSLRTRMILRVGDCNNPEE</sequence>
<proteinExistence type="predicted"/>